<dbReference type="InterPro" id="IPR011991">
    <property type="entry name" value="ArsR-like_HTH"/>
</dbReference>
<dbReference type="SMART" id="SM00344">
    <property type="entry name" value="HTH_ASNC"/>
    <property type="match status" value="1"/>
</dbReference>
<dbReference type="InterPro" id="IPR040523">
    <property type="entry name" value="AsnC_trans_reg2"/>
</dbReference>
<dbReference type="InterPro" id="IPR050684">
    <property type="entry name" value="HTH-Siroheme_Decarb"/>
</dbReference>
<evidence type="ECO:0000256" key="1">
    <source>
        <dbReference type="ARBA" id="ARBA00023239"/>
    </source>
</evidence>
<proteinExistence type="inferred from homology"/>
<dbReference type="PANTHER" id="PTHR43413">
    <property type="entry name" value="TRANSCRIPTIONAL REGULATOR, ASNC FAMILY"/>
    <property type="match status" value="1"/>
</dbReference>
<dbReference type="InterPro" id="IPR053431">
    <property type="entry name" value="AhbB-like"/>
</dbReference>
<dbReference type="CDD" id="cd00090">
    <property type="entry name" value="HTH_ARSR"/>
    <property type="match status" value="1"/>
</dbReference>
<dbReference type="EMBL" id="CP000477">
    <property type="protein sequence ID" value="ABK13850.1"/>
    <property type="molecule type" value="Genomic_DNA"/>
</dbReference>
<dbReference type="Gene3D" id="3.30.70.3460">
    <property type="match status" value="1"/>
</dbReference>
<evidence type="ECO:0000313" key="8">
    <source>
        <dbReference type="EMBL" id="ABK13850.1"/>
    </source>
</evidence>
<feature type="domain" description="Siroheme decarboxylase AsnC-like ligand binding" evidence="6">
    <location>
        <begin position="73"/>
        <end position="156"/>
    </location>
</feature>
<dbReference type="SUPFAM" id="SSF46785">
    <property type="entry name" value="Winged helix' DNA-binding domain"/>
    <property type="match status" value="1"/>
</dbReference>
<evidence type="ECO:0000256" key="2">
    <source>
        <dbReference type="ARBA" id="ARBA00023444"/>
    </source>
</evidence>
<keyword evidence="9" id="KW-1185">Reference proteome</keyword>
<protein>
    <recommendedName>
        <fullName evidence="4">siroheme decarboxylase</fullName>
        <ecNumber evidence="4">4.1.1.111</ecNumber>
    </recommendedName>
</protein>
<evidence type="ECO:0000259" key="7">
    <source>
        <dbReference type="Pfam" id="PF22451"/>
    </source>
</evidence>
<dbReference type="Proteomes" id="UP000000674">
    <property type="component" value="Chromosome"/>
</dbReference>
<evidence type="ECO:0000313" key="9">
    <source>
        <dbReference type="Proteomes" id="UP000000674"/>
    </source>
</evidence>
<feature type="domain" description="Siroheme decarboxylase NirL-like HTH" evidence="7">
    <location>
        <begin position="18"/>
        <end position="62"/>
    </location>
</feature>
<name>A0B576_METTP</name>
<dbReference type="RefSeq" id="WP_011695251.1">
    <property type="nucleotide sequence ID" value="NC_008553.1"/>
</dbReference>
<keyword evidence="1" id="KW-0456">Lyase</keyword>
<dbReference type="PANTHER" id="PTHR43413:SF1">
    <property type="entry name" value="SIROHEME DECARBOXYLASE NIRL SUBUNIT"/>
    <property type="match status" value="1"/>
</dbReference>
<dbReference type="GeneID" id="4462739"/>
<dbReference type="KEGG" id="mtp:Mthe_0047"/>
<reference evidence="8 9" key="1">
    <citation type="submission" date="2006-10" db="EMBL/GenBank/DDBJ databases">
        <title>Complete sequence of Methanosaeta thermophila PT.</title>
        <authorList>
            <consortium name="US DOE Joint Genome Institute"/>
            <person name="Copeland A."/>
            <person name="Lucas S."/>
            <person name="Lapidus A."/>
            <person name="Barry K."/>
            <person name="Detter J.C."/>
            <person name="Glavina del Rio T."/>
            <person name="Hammon N."/>
            <person name="Israni S."/>
            <person name="Pitluck S."/>
            <person name="Chain P."/>
            <person name="Malfatti S."/>
            <person name="Shin M."/>
            <person name="Vergez L."/>
            <person name="Schmutz J."/>
            <person name="Larimer F."/>
            <person name="Land M."/>
            <person name="Hauser L."/>
            <person name="Kyrpides N."/>
            <person name="Kim E."/>
            <person name="Smith K.S."/>
            <person name="Ingram-Smith C."/>
            <person name="Richardson P."/>
        </authorList>
    </citation>
    <scope>NUCLEOTIDE SEQUENCE [LARGE SCALE GENOMIC DNA]</scope>
    <source>
        <strain evidence="9">DSM 6194 / JCM 14653 / NBRC 101360 / PT</strain>
    </source>
</reference>
<dbReference type="Pfam" id="PF17805">
    <property type="entry name" value="AsnC_trans_reg2"/>
    <property type="match status" value="1"/>
</dbReference>
<dbReference type="InterPro" id="IPR036390">
    <property type="entry name" value="WH_DNA-bd_sf"/>
</dbReference>
<dbReference type="STRING" id="349307.Mthe_0047"/>
<dbReference type="InterPro" id="IPR019888">
    <property type="entry name" value="Tscrpt_reg_AsnC-like"/>
</dbReference>
<comment type="similarity">
    <text evidence="3">Belongs to the Ahb/Nir family.</text>
</comment>
<evidence type="ECO:0000259" key="6">
    <source>
        <dbReference type="Pfam" id="PF17805"/>
    </source>
</evidence>
<evidence type="ECO:0000256" key="4">
    <source>
        <dbReference type="ARBA" id="ARBA00023471"/>
    </source>
</evidence>
<dbReference type="HOGENOM" id="CLU_112007_0_1_2"/>
<dbReference type="EC" id="4.1.1.111" evidence="4"/>
<dbReference type="NCBIfam" id="NF040707">
    <property type="entry name" value="Siroheme_Dcarb_AhbB"/>
    <property type="match status" value="1"/>
</dbReference>
<evidence type="ECO:0000256" key="3">
    <source>
        <dbReference type="ARBA" id="ARBA00023457"/>
    </source>
</evidence>
<sequence length="162" mass="18521">MQEDASRMSQEMDQTDLTLLRALQDGIPIVPHPFKEIGDRLGLDENTVISRLRALRESGVVRRFAATIGHRALGIIANAMIVWKVEDDIERIGCIMASFEEVTHCYQRATCDGWPYNLYTVVHSRSREECEEIASRISEATGVKEYRILFSEKEYKKTSARI</sequence>
<organism evidence="8 9">
    <name type="scientific">Methanothrix thermoacetophila (strain DSM 6194 / JCM 14653 / NBRC 101360 / PT)</name>
    <name type="common">Methanosaeta thermophila</name>
    <dbReference type="NCBI Taxonomy" id="349307"/>
    <lineage>
        <taxon>Archaea</taxon>
        <taxon>Methanobacteriati</taxon>
        <taxon>Methanobacteriota</taxon>
        <taxon>Stenosarchaea group</taxon>
        <taxon>Methanomicrobia</taxon>
        <taxon>Methanotrichales</taxon>
        <taxon>Methanotrichaceae</taxon>
        <taxon>Methanothrix</taxon>
    </lineage>
</organism>
<gene>
    <name evidence="8" type="ordered locus">Mthe_0047</name>
</gene>
<dbReference type="GO" id="GO:0016829">
    <property type="term" value="F:lyase activity"/>
    <property type="evidence" value="ECO:0007669"/>
    <property type="project" value="UniProtKB-KW"/>
</dbReference>
<dbReference type="AlphaFoldDB" id="A0B576"/>
<comment type="catalytic activity">
    <reaction evidence="5">
        <text>siroheme + 2 H(+) = 12,18-didecarboxysiroheme + 2 CO2</text>
        <dbReference type="Rhea" id="RHEA:19093"/>
        <dbReference type="ChEBI" id="CHEBI:15378"/>
        <dbReference type="ChEBI" id="CHEBI:16526"/>
        <dbReference type="ChEBI" id="CHEBI:60052"/>
        <dbReference type="ChEBI" id="CHEBI:140497"/>
        <dbReference type="EC" id="4.1.1.111"/>
    </reaction>
</comment>
<dbReference type="Pfam" id="PF22451">
    <property type="entry name" value="NirdL-like_HTH"/>
    <property type="match status" value="1"/>
</dbReference>
<dbReference type="InterPro" id="IPR053953">
    <property type="entry name" value="NirdL-like_HTH"/>
</dbReference>
<evidence type="ECO:0000256" key="5">
    <source>
        <dbReference type="ARBA" id="ARBA00048470"/>
    </source>
</evidence>
<comment type="pathway">
    <text evidence="2">Porphyrin-containing compound metabolism.</text>
</comment>
<accession>A0B576</accession>